<evidence type="ECO:0000313" key="2">
    <source>
        <dbReference type="Proteomes" id="UP000027073"/>
    </source>
</evidence>
<name>A0A067NGA7_PLEO1</name>
<accession>A0A067NGA7</accession>
<evidence type="ECO:0000313" key="1">
    <source>
        <dbReference type="EMBL" id="KDQ26010.1"/>
    </source>
</evidence>
<gene>
    <name evidence="1" type="ORF">PLEOSDRAFT_31975</name>
</gene>
<reference evidence="2" key="1">
    <citation type="journal article" date="2014" name="Proc. Natl. Acad. Sci. U.S.A.">
        <title>Extensive sampling of basidiomycete genomes demonstrates inadequacy of the white-rot/brown-rot paradigm for wood decay fungi.</title>
        <authorList>
            <person name="Riley R."/>
            <person name="Salamov A.A."/>
            <person name="Brown D.W."/>
            <person name="Nagy L.G."/>
            <person name="Floudas D."/>
            <person name="Held B.W."/>
            <person name="Levasseur A."/>
            <person name="Lombard V."/>
            <person name="Morin E."/>
            <person name="Otillar R."/>
            <person name="Lindquist E.A."/>
            <person name="Sun H."/>
            <person name="LaButti K.M."/>
            <person name="Schmutz J."/>
            <person name="Jabbour D."/>
            <person name="Luo H."/>
            <person name="Baker S.E."/>
            <person name="Pisabarro A.G."/>
            <person name="Walton J.D."/>
            <person name="Blanchette R.A."/>
            <person name="Henrissat B."/>
            <person name="Martin F."/>
            <person name="Cullen D."/>
            <person name="Hibbett D.S."/>
            <person name="Grigoriev I.V."/>
        </authorList>
    </citation>
    <scope>NUCLEOTIDE SEQUENCE [LARGE SCALE GENOMIC DNA]</scope>
    <source>
        <strain evidence="2">PC15</strain>
    </source>
</reference>
<dbReference type="EMBL" id="KL198010">
    <property type="protein sequence ID" value="KDQ26010.1"/>
    <property type="molecule type" value="Genomic_DNA"/>
</dbReference>
<sequence length="135" mass="15111">MQNDEHALLLTYLDIAMIPDTGETAIDDFAVELFKTRGAQSWRIRIRVRICAHTAEAKTDVCIVDRSINNILLLVQADKRLMNLEPVNVQAQLVAEAVAAYNENNAQRRVAGLTSLDQKVSHFASLWSRGTLSDF</sequence>
<dbReference type="InParanoid" id="A0A067NGA7"/>
<protein>
    <submittedName>
        <fullName evidence="1">Uncharacterized protein</fullName>
    </submittedName>
</protein>
<dbReference type="HOGENOM" id="CLU_1722936_0_0_1"/>
<dbReference type="Proteomes" id="UP000027073">
    <property type="component" value="Unassembled WGS sequence"/>
</dbReference>
<dbReference type="AlphaFoldDB" id="A0A067NGA7"/>
<organism evidence="1 2">
    <name type="scientific">Pleurotus ostreatus (strain PC15)</name>
    <name type="common">Oyster mushroom</name>
    <dbReference type="NCBI Taxonomy" id="1137138"/>
    <lineage>
        <taxon>Eukaryota</taxon>
        <taxon>Fungi</taxon>
        <taxon>Dikarya</taxon>
        <taxon>Basidiomycota</taxon>
        <taxon>Agaricomycotina</taxon>
        <taxon>Agaricomycetes</taxon>
        <taxon>Agaricomycetidae</taxon>
        <taxon>Agaricales</taxon>
        <taxon>Pleurotineae</taxon>
        <taxon>Pleurotaceae</taxon>
        <taxon>Pleurotus</taxon>
    </lineage>
</organism>
<dbReference type="VEuPathDB" id="FungiDB:PLEOSDRAFT_31975"/>
<dbReference type="OrthoDB" id="3258141at2759"/>
<proteinExistence type="predicted"/>